<accession>A0AAQ3ST59</accession>
<protein>
    <submittedName>
        <fullName evidence="2">Uncharacterized protein</fullName>
    </submittedName>
</protein>
<dbReference type="Proteomes" id="UP001341281">
    <property type="component" value="Chromosome 02"/>
</dbReference>
<gene>
    <name evidence="2" type="ORF">U9M48_010391</name>
</gene>
<feature type="non-terminal residue" evidence="2">
    <location>
        <position position="1"/>
    </location>
</feature>
<evidence type="ECO:0000313" key="2">
    <source>
        <dbReference type="EMBL" id="WVZ60353.1"/>
    </source>
</evidence>
<feature type="region of interest" description="Disordered" evidence="1">
    <location>
        <begin position="1"/>
        <end position="71"/>
    </location>
</feature>
<reference evidence="2 3" key="1">
    <citation type="submission" date="2024-02" db="EMBL/GenBank/DDBJ databases">
        <title>High-quality chromosome-scale genome assembly of Pensacola bahiagrass (Paspalum notatum Flugge var. saurae).</title>
        <authorList>
            <person name="Vega J.M."/>
            <person name="Podio M."/>
            <person name="Orjuela J."/>
            <person name="Siena L.A."/>
            <person name="Pessino S.C."/>
            <person name="Combes M.C."/>
            <person name="Mariac C."/>
            <person name="Albertini E."/>
            <person name="Pupilli F."/>
            <person name="Ortiz J.P.A."/>
            <person name="Leblanc O."/>
        </authorList>
    </citation>
    <scope>NUCLEOTIDE SEQUENCE [LARGE SCALE GENOMIC DNA]</scope>
    <source>
        <strain evidence="2">R1</strain>
        <tissue evidence="2">Leaf</tissue>
    </source>
</reference>
<feature type="compositionally biased region" description="Polar residues" evidence="1">
    <location>
        <begin position="1"/>
        <end position="10"/>
    </location>
</feature>
<proteinExistence type="predicted"/>
<evidence type="ECO:0000313" key="3">
    <source>
        <dbReference type="Proteomes" id="UP001341281"/>
    </source>
</evidence>
<dbReference type="AlphaFoldDB" id="A0AAQ3ST59"/>
<name>A0AAQ3ST59_PASNO</name>
<feature type="compositionally biased region" description="Basic residues" evidence="1">
    <location>
        <begin position="59"/>
        <end position="71"/>
    </location>
</feature>
<dbReference type="EMBL" id="CP144746">
    <property type="protein sequence ID" value="WVZ60353.1"/>
    <property type="molecule type" value="Genomic_DNA"/>
</dbReference>
<organism evidence="2 3">
    <name type="scientific">Paspalum notatum var. saurae</name>
    <dbReference type="NCBI Taxonomy" id="547442"/>
    <lineage>
        <taxon>Eukaryota</taxon>
        <taxon>Viridiplantae</taxon>
        <taxon>Streptophyta</taxon>
        <taxon>Embryophyta</taxon>
        <taxon>Tracheophyta</taxon>
        <taxon>Spermatophyta</taxon>
        <taxon>Magnoliopsida</taxon>
        <taxon>Liliopsida</taxon>
        <taxon>Poales</taxon>
        <taxon>Poaceae</taxon>
        <taxon>PACMAD clade</taxon>
        <taxon>Panicoideae</taxon>
        <taxon>Andropogonodae</taxon>
        <taxon>Paspaleae</taxon>
        <taxon>Paspalinae</taxon>
        <taxon>Paspalum</taxon>
    </lineage>
</organism>
<sequence>RQQARASSLSRAPCLPRAPSKWESSRSLRRRYRTPPHPPQVARAIVPLPCAQPTNPRLTTRRRTQRPPTRPCRRRRLIVPTRRRLARAPQRRPLPCPAPLPYRPAAPFVRRVPITNIALCRSSQRRPPRPTHRAPHDVCLSSPLPHLHFTALPPHSSRSSPTLLSASLPFCAATPPSAFHVLTKIACRRLQKELTMAAQHPAASNAYHDCCPGMSCAHLLYVSAYIALRRTLGTASMLARHTTYRLTFLNTSHGLMEAPQDNKQAK</sequence>
<evidence type="ECO:0000256" key="1">
    <source>
        <dbReference type="SAM" id="MobiDB-lite"/>
    </source>
</evidence>
<keyword evidence="3" id="KW-1185">Reference proteome</keyword>